<dbReference type="RefSeq" id="WP_099619367.1">
    <property type="nucleotide sequence ID" value="NZ_KZ319341.1"/>
</dbReference>
<sequence>MLVKFKSLFVFSEKNKKCFYTDFSDGINIIKGKNTSGKSTLIQSIIYCFGINDSNDKLQEILDEDLVFRLDLEKKNDNAVSDITLIRDGQSYFILEPGKSTFRFDGIGSDNSNEHIKLKEKLSSIFGFKLALESKEDLKPAPLEVMLLPYYVSQSVGWVYLRESFSGLNYYKNFKFDYLDYYLGITSDIDRIELHKLLRTKSELVREIEFLEKMKNNDEKLQLSQLLDEEFRGEASKYLSEYSQLRESLVKEETHHVHLCNKKSLATNRKVVLNRVRRNILHQRPEIDSCPVCSQLLPNSLEDVYVHQQDINDTESEIVSVKAEIVDLQSKINSVNNKIDKISDILEDKYSVVMNYQSSSSNVSFDTWLDHKSNVKLIGNINNSLSDKAVELKEIIREIEGFGVDKDIDSVRSAKEQLFWSYFKDCLSDLNLANFEESRYKQLYKINSFPRQGVELHKTVIAYHFALNKLISKTQGIHRFPFILDAVMKEDIEEENRKTIFLFLNDHAPSDTQMIFSVSESLSHSKGDDKTTNNIELVNEIYFSGKGKIIQIGDGDSERSFLNECGEDHEQLIQSTLDMINIA</sequence>
<feature type="coiled-coil region" evidence="1">
    <location>
        <begin position="194"/>
        <end position="221"/>
    </location>
</feature>
<evidence type="ECO:0000313" key="3">
    <source>
        <dbReference type="Proteomes" id="UP000229044"/>
    </source>
</evidence>
<dbReference type="Proteomes" id="UP000229044">
    <property type="component" value="Unassembled WGS sequence"/>
</dbReference>
<gene>
    <name evidence="2" type="ORF">CLH62_17015</name>
</gene>
<dbReference type="Gene3D" id="3.40.50.300">
    <property type="entry name" value="P-loop containing nucleotide triphosphate hydrolases"/>
    <property type="match status" value="1"/>
</dbReference>
<proteinExistence type="predicted"/>
<feature type="coiled-coil region" evidence="1">
    <location>
        <begin position="311"/>
        <end position="338"/>
    </location>
</feature>
<evidence type="ECO:0008006" key="4">
    <source>
        <dbReference type="Google" id="ProtNLM"/>
    </source>
</evidence>
<keyword evidence="1" id="KW-0175">Coiled coil</keyword>
<organism evidence="2 3">
    <name type="scientific">Marinobacter guineae</name>
    <dbReference type="NCBI Taxonomy" id="432303"/>
    <lineage>
        <taxon>Bacteria</taxon>
        <taxon>Pseudomonadati</taxon>
        <taxon>Pseudomonadota</taxon>
        <taxon>Gammaproteobacteria</taxon>
        <taxon>Pseudomonadales</taxon>
        <taxon>Marinobacteraceae</taxon>
        <taxon>Marinobacter</taxon>
    </lineage>
</organism>
<evidence type="ECO:0000313" key="2">
    <source>
        <dbReference type="EMBL" id="PHQ24590.1"/>
    </source>
</evidence>
<evidence type="ECO:0000256" key="1">
    <source>
        <dbReference type="SAM" id="Coils"/>
    </source>
</evidence>
<keyword evidence="3" id="KW-1185">Reference proteome</keyword>
<protein>
    <recommendedName>
        <fullName evidence="4">Rad50/SbcC-type AAA domain-containing protein</fullName>
    </recommendedName>
</protein>
<reference evidence="2 3" key="1">
    <citation type="submission" date="2017-09" db="EMBL/GenBank/DDBJ databases">
        <title>The draft genome sequences of Marinobacter guineae M3B.</title>
        <authorList>
            <person name="Cao J."/>
        </authorList>
    </citation>
    <scope>NUCLEOTIDE SEQUENCE [LARGE SCALE GENOMIC DNA]</scope>
    <source>
        <strain evidence="2 3">M3B</strain>
    </source>
</reference>
<dbReference type="SUPFAM" id="SSF52540">
    <property type="entry name" value="P-loop containing nucleoside triphosphate hydrolases"/>
    <property type="match status" value="1"/>
</dbReference>
<dbReference type="AlphaFoldDB" id="A0A2G1VD46"/>
<name>A0A2G1VD46_9GAMM</name>
<dbReference type="EMBL" id="NTFI01000005">
    <property type="protein sequence ID" value="PHQ24590.1"/>
    <property type="molecule type" value="Genomic_DNA"/>
</dbReference>
<dbReference type="OrthoDB" id="8107482at2"/>
<dbReference type="InterPro" id="IPR027417">
    <property type="entry name" value="P-loop_NTPase"/>
</dbReference>
<comment type="caution">
    <text evidence="2">The sequence shown here is derived from an EMBL/GenBank/DDBJ whole genome shotgun (WGS) entry which is preliminary data.</text>
</comment>
<accession>A0A2G1VD46</accession>